<sequence length="75" mass="8013">MTIITTTTTRMLERYRWLHWLQVTVLKTDEGDSAAVHPDIASADDGSSRRCSGCSGSDGSSGSNGPVRCAPNKLS</sequence>
<evidence type="ECO:0000256" key="1">
    <source>
        <dbReference type="SAM" id="MobiDB-lite"/>
    </source>
</evidence>
<protein>
    <submittedName>
        <fullName evidence="2">Uncharacterized protein</fullName>
    </submittedName>
</protein>
<dbReference type="EMBL" id="UPTC01002207">
    <property type="protein sequence ID" value="VBB33190.1"/>
    <property type="molecule type" value="Genomic_DNA"/>
</dbReference>
<feature type="compositionally biased region" description="Low complexity" evidence="1">
    <location>
        <begin position="49"/>
        <end position="63"/>
    </location>
</feature>
<name>A0A498ST43_ACAVI</name>
<keyword evidence="3" id="KW-1185">Reference proteome</keyword>
<feature type="region of interest" description="Disordered" evidence="1">
    <location>
        <begin position="37"/>
        <end position="75"/>
    </location>
</feature>
<proteinExistence type="predicted"/>
<dbReference type="AlphaFoldDB" id="A0A498ST43"/>
<gene>
    <name evidence="2" type="ORF">NAV_LOCUS7981</name>
</gene>
<evidence type="ECO:0000313" key="2">
    <source>
        <dbReference type="EMBL" id="VBB33190.1"/>
    </source>
</evidence>
<reference evidence="2 3" key="1">
    <citation type="submission" date="2018-08" db="EMBL/GenBank/DDBJ databases">
        <authorList>
            <person name="Laetsch R D."/>
            <person name="Stevens L."/>
            <person name="Kumar S."/>
            <person name="Blaxter L. M."/>
        </authorList>
    </citation>
    <scope>NUCLEOTIDE SEQUENCE [LARGE SCALE GENOMIC DNA]</scope>
</reference>
<organism evidence="2 3">
    <name type="scientific">Acanthocheilonema viteae</name>
    <name type="common">Filarial nematode worm</name>
    <name type="synonym">Dipetalonema viteae</name>
    <dbReference type="NCBI Taxonomy" id="6277"/>
    <lineage>
        <taxon>Eukaryota</taxon>
        <taxon>Metazoa</taxon>
        <taxon>Ecdysozoa</taxon>
        <taxon>Nematoda</taxon>
        <taxon>Chromadorea</taxon>
        <taxon>Rhabditida</taxon>
        <taxon>Spirurina</taxon>
        <taxon>Spiruromorpha</taxon>
        <taxon>Filarioidea</taxon>
        <taxon>Onchocercidae</taxon>
        <taxon>Acanthocheilonema</taxon>
    </lineage>
</organism>
<accession>A0A498ST43</accession>
<dbReference type="Proteomes" id="UP000276991">
    <property type="component" value="Unassembled WGS sequence"/>
</dbReference>
<evidence type="ECO:0000313" key="3">
    <source>
        <dbReference type="Proteomes" id="UP000276991"/>
    </source>
</evidence>